<feature type="domain" description="VWFA" evidence="3">
    <location>
        <begin position="40"/>
        <end position="222"/>
    </location>
</feature>
<dbReference type="Proteomes" id="UP000199649">
    <property type="component" value="Chromosome I"/>
</dbReference>
<sequence>MRSILAVAALIAALALGAGTLSPAPATAAPAASSSGGSGGLVIVLDASGSMADPTPDGGTRIAAAQQALGAVIDDLPARNRVGMRVFGATVPSGGQGSCSDSQLLVPLGTGNHDALRDAVDRYRPYGETPIGYALQQAAGDLGDGGRRGILLVSDGLATCSPDPCSVAADLTQDDPDLRIDVIGFDVDAAARQQLQCVADRGRGDYLDVSEADSLQHALERLSTRAFRPFGVVGESVAGAASADGAPQLLPGQQYVDEVAPETTALTYLVPRETTGSTIHVGLTGRLPQAGSLTLQATLATPEGTACDATTITALGEDRYSVFTGRVSAAEGSPAHACATAEQLVLTVESQTPPEALVPFELRIAENPWPSNASALPRPDDAQRGWELATAADGAAGPAVGGSSLNDAPEIAPGSYTSDMLPSEFQFFRVPVAWGQSVRVQASLDPDMPVPADAWGILQVLDPVGADVAALLATTADGTRWAAPLAEPGAAVAVTTAPVRWDGDPGQVKRPLLDGEYIVAVGFEAAEGTTPTPMTITIEVVGEATGAPDYSGAPDAAPAARGEAAPATLDPASWRALIAFAIGGLVVIAVIVLVVWLWRRGIRRYV</sequence>
<dbReference type="AlphaFoldDB" id="A0A1H1L987"/>
<dbReference type="InterPro" id="IPR051266">
    <property type="entry name" value="CLCR"/>
</dbReference>
<dbReference type="PANTHER" id="PTHR10579">
    <property type="entry name" value="CALCIUM-ACTIVATED CHLORIDE CHANNEL REGULATOR"/>
    <property type="match status" value="1"/>
</dbReference>
<keyword evidence="1" id="KW-0472">Membrane</keyword>
<name>A0A1H1L987_9MICO</name>
<dbReference type="InterPro" id="IPR036465">
    <property type="entry name" value="vWFA_dom_sf"/>
</dbReference>
<proteinExistence type="predicted"/>
<evidence type="ECO:0000313" key="5">
    <source>
        <dbReference type="Proteomes" id="UP000199649"/>
    </source>
</evidence>
<evidence type="ECO:0000259" key="3">
    <source>
        <dbReference type="PROSITE" id="PS50234"/>
    </source>
</evidence>
<evidence type="ECO:0000313" key="4">
    <source>
        <dbReference type="EMBL" id="SDR70605.1"/>
    </source>
</evidence>
<keyword evidence="5" id="KW-1185">Reference proteome</keyword>
<dbReference type="SMART" id="SM00327">
    <property type="entry name" value="VWA"/>
    <property type="match status" value="1"/>
</dbReference>
<dbReference type="Gene3D" id="3.40.50.410">
    <property type="entry name" value="von Willebrand factor, type A domain"/>
    <property type="match status" value="1"/>
</dbReference>
<dbReference type="PROSITE" id="PS50234">
    <property type="entry name" value="VWFA"/>
    <property type="match status" value="1"/>
</dbReference>
<reference evidence="5" key="1">
    <citation type="submission" date="2016-10" db="EMBL/GenBank/DDBJ databases">
        <authorList>
            <person name="Varghese N."/>
            <person name="Submissions S."/>
        </authorList>
    </citation>
    <scope>NUCLEOTIDE SEQUENCE [LARGE SCALE GENOMIC DNA]</scope>
    <source>
        <strain evidence="5">DSM 22965</strain>
    </source>
</reference>
<dbReference type="PANTHER" id="PTHR10579:SF43">
    <property type="entry name" value="ZINC FINGER (C3HC4-TYPE RING FINGER) FAMILY PROTEIN"/>
    <property type="match status" value="1"/>
</dbReference>
<dbReference type="STRING" id="684552.SAMN04489719_0468"/>
<gene>
    <name evidence="4" type="ORF">SAMN04489719_0468</name>
</gene>
<keyword evidence="1" id="KW-1133">Transmembrane helix</keyword>
<accession>A0A1H1L987</accession>
<keyword evidence="2" id="KW-0732">Signal</keyword>
<dbReference type="Pfam" id="PF13519">
    <property type="entry name" value="VWA_2"/>
    <property type="match status" value="1"/>
</dbReference>
<feature type="signal peptide" evidence="2">
    <location>
        <begin position="1"/>
        <end position="28"/>
    </location>
</feature>
<feature type="chain" id="PRO_5038456587" evidence="2">
    <location>
        <begin position="29"/>
        <end position="606"/>
    </location>
</feature>
<evidence type="ECO:0000256" key="1">
    <source>
        <dbReference type="SAM" id="Phobius"/>
    </source>
</evidence>
<dbReference type="OrthoDB" id="4318225at2"/>
<keyword evidence="1" id="KW-0812">Transmembrane</keyword>
<evidence type="ECO:0000256" key="2">
    <source>
        <dbReference type="SAM" id="SignalP"/>
    </source>
</evidence>
<dbReference type="RefSeq" id="WP_092665550.1">
    <property type="nucleotide sequence ID" value="NZ_LT629734.1"/>
</dbReference>
<organism evidence="4 5">
    <name type="scientific">Agrococcus carbonis</name>
    <dbReference type="NCBI Taxonomy" id="684552"/>
    <lineage>
        <taxon>Bacteria</taxon>
        <taxon>Bacillati</taxon>
        <taxon>Actinomycetota</taxon>
        <taxon>Actinomycetes</taxon>
        <taxon>Micrococcales</taxon>
        <taxon>Microbacteriaceae</taxon>
        <taxon>Agrococcus</taxon>
    </lineage>
</organism>
<protein>
    <submittedName>
        <fullName evidence="4">Ca-activated chloride channel family protein</fullName>
    </submittedName>
</protein>
<dbReference type="EMBL" id="LT629734">
    <property type="protein sequence ID" value="SDR70605.1"/>
    <property type="molecule type" value="Genomic_DNA"/>
</dbReference>
<feature type="transmembrane region" description="Helical" evidence="1">
    <location>
        <begin position="576"/>
        <end position="598"/>
    </location>
</feature>
<dbReference type="SUPFAM" id="SSF53300">
    <property type="entry name" value="vWA-like"/>
    <property type="match status" value="1"/>
</dbReference>
<dbReference type="InterPro" id="IPR002035">
    <property type="entry name" value="VWF_A"/>
</dbReference>